<dbReference type="Pfam" id="PF13316">
    <property type="entry name" value="DUF4087"/>
    <property type="match status" value="1"/>
</dbReference>
<proteinExistence type="predicted"/>
<accession>A0A4Q2T0M0</accession>
<evidence type="ECO:0000313" key="3">
    <source>
        <dbReference type="Proteomes" id="UP000291088"/>
    </source>
</evidence>
<dbReference type="OrthoDB" id="339834at2"/>
<evidence type="ECO:0000256" key="1">
    <source>
        <dbReference type="SAM" id="SignalP"/>
    </source>
</evidence>
<keyword evidence="1" id="KW-0732">Signal</keyword>
<feature type="signal peptide" evidence="1">
    <location>
        <begin position="1"/>
        <end position="23"/>
    </location>
</feature>
<evidence type="ECO:0000313" key="2">
    <source>
        <dbReference type="EMBL" id="RYC12166.1"/>
    </source>
</evidence>
<feature type="chain" id="PRO_5020234025" evidence="1">
    <location>
        <begin position="24"/>
        <end position="129"/>
    </location>
</feature>
<dbReference type="RefSeq" id="WP_129332593.1">
    <property type="nucleotide sequence ID" value="NZ_SDVB01000238.1"/>
</dbReference>
<name>A0A4Q2T0M0_9HYPH</name>
<organism evidence="2 3">
    <name type="scientific">Ciceribacter ferrooxidans</name>
    <dbReference type="NCBI Taxonomy" id="2509717"/>
    <lineage>
        <taxon>Bacteria</taxon>
        <taxon>Pseudomonadati</taxon>
        <taxon>Pseudomonadota</taxon>
        <taxon>Alphaproteobacteria</taxon>
        <taxon>Hyphomicrobiales</taxon>
        <taxon>Rhizobiaceae</taxon>
        <taxon>Ciceribacter</taxon>
    </lineage>
</organism>
<dbReference type="AlphaFoldDB" id="A0A4Q2T0M0"/>
<keyword evidence="3" id="KW-1185">Reference proteome</keyword>
<gene>
    <name evidence="2" type="ORF">EUU22_14010</name>
</gene>
<comment type="caution">
    <text evidence="2">The sequence shown here is derived from an EMBL/GenBank/DDBJ whole genome shotgun (WGS) entry which is preliminary data.</text>
</comment>
<dbReference type="Proteomes" id="UP000291088">
    <property type="component" value="Unassembled WGS sequence"/>
</dbReference>
<dbReference type="EMBL" id="SDVB01000238">
    <property type="protein sequence ID" value="RYC12166.1"/>
    <property type="molecule type" value="Genomic_DNA"/>
</dbReference>
<dbReference type="InterPro" id="IPR025145">
    <property type="entry name" value="DUF4087"/>
</dbReference>
<reference evidence="2 3" key="1">
    <citation type="submission" date="2019-01" db="EMBL/GenBank/DDBJ databases">
        <authorList>
            <person name="Deng T."/>
        </authorList>
    </citation>
    <scope>NUCLEOTIDE SEQUENCE [LARGE SCALE GENOMIC DNA]</scope>
    <source>
        <strain evidence="2 3">F8825</strain>
    </source>
</reference>
<sequence>MRAHISTLLIAGALAALPSIVLAAENRCGWVQNPTPGNYWLDDRDGIWIIATQGSETEALGMENMGDISAGDFVKTNGYYGYACGCMKVETERNTDPQDTSAGRITAIYSFKQLAIAKCSADKSLPTPE</sequence>
<protein>
    <submittedName>
        <fullName evidence="2">DUF4087 domain-containing protein</fullName>
    </submittedName>
</protein>